<dbReference type="SUPFAM" id="SSF52172">
    <property type="entry name" value="CheY-like"/>
    <property type="match status" value="1"/>
</dbReference>
<dbReference type="EMBL" id="CP002542">
    <property type="protein sequence ID" value="AEA45006.1"/>
    <property type="molecule type" value="Genomic_DNA"/>
</dbReference>
<name>F2IJU7_FLUTR</name>
<keyword evidence="1" id="KW-0175">Coiled coil</keyword>
<evidence type="ECO:0000256" key="1">
    <source>
        <dbReference type="SAM" id="Coils"/>
    </source>
</evidence>
<evidence type="ECO:0000313" key="2">
    <source>
        <dbReference type="EMBL" id="AEA45006.1"/>
    </source>
</evidence>
<dbReference type="InterPro" id="IPR011006">
    <property type="entry name" value="CheY-like_superfamily"/>
</dbReference>
<accession>F2IJU7</accession>
<organism evidence="2 3">
    <name type="scientific">Fluviicola taffensis (strain DSM 16823 / NCIMB 13979 / RW262)</name>
    <dbReference type="NCBI Taxonomy" id="755732"/>
    <lineage>
        <taxon>Bacteria</taxon>
        <taxon>Pseudomonadati</taxon>
        <taxon>Bacteroidota</taxon>
        <taxon>Flavobacteriia</taxon>
        <taxon>Flavobacteriales</taxon>
        <taxon>Crocinitomicaceae</taxon>
        <taxon>Fluviicola</taxon>
    </lineage>
</organism>
<gene>
    <name evidence="2" type="ordered locus">Fluta_3029</name>
</gene>
<dbReference type="STRING" id="755732.Fluta_3029"/>
<dbReference type="AlphaFoldDB" id="F2IJU7"/>
<sequence length="210" mass="24306">MYRIGYIDEDAGQRSSFYHFLKDEFDIVLFEMNDTTTADTLVEDVFQSGIDMLVLDFRLDDNGDFDFNADSLIEKIQQRNYYYPLVILTSHELDALDHISNANLVNGKEDMLGKNVAVFKQKLSKIIQSYKSRLSEAENEVQELEKKRQSDTGLLPAEEDRYVELNNFLEKTTSAKSTIPRSFYSTDTNKKLDQLIEKTEALLSRIENKD</sequence>
<reference evidence="2 3" key="1">
    <citation type="journal article" date="2011" name="Stand. Genomic Sci.">
        <title>Complete genome sequence of the gliding freshwater bacterium Fluviicola taffensis type strain (RW262).</title>
        <authorList>
            <person name="Woyke T."/>
            <person name="Chertkov O."/>
            <person name="Lapidus A."/>
            <person name="Nolan M."/>
            <person name="Lucas S."/>
            <person name="Del Rio T.G."/>
            <person name="Tice H."/>
            <person name="Cheng J.F."/>
            <person name="Tapia R."/>
            <person name="Han C."/>
            <person name="Goodwin L."/>
            <person name="Pitluck S."/>
            <person name="Liolios K."/>
            <person name="Pagani I."/>
            <person name="Ivanova N."/>
            <person name="Huntemann M."/>
            <person name="Mavromatis K."/>
            <person name="Mikhailova N."/>
            <person name="Pati A."/>
            <person name="Chen A."/>
            <person name="Palaniappan K."/>
            <person name="Land M."/>
            <person name="Hauser L."/>
            <person name="Brambilla E.M."/>
            <person name="Rohde M."/>
            <person name="Mwirichia R."/>
            <person name="Sikorski J."/>
            <person name="Tindall B.J."/>
            <person name="Goker M."/>
            <person name="Bristow J."/>
            <person name="Eisen J.A."/>
            <person name="Markowitz V."/>
            <person name="Hugenholtz P."/>
            <person name="Klenk H.P."/>
            <person name="Kyrpides N.C."/>
        </authorList>
    </citation>
    <scope>NUCLEOTIDE SEQUENCE [LARGE SCALE GENOMIC DNA]</scope>
    <source>
        <strain evidence="3">DSM 16823 / RW262 / RW262</strain>
    </source>
</reference>
<reference evidence="3" key="2">
    <citation type="submission" date="2011-02" db="EMBL/GenBank/DDBJ databases">
        <title>The complete genome of Fluviicola taffensis DSM 16823.</title>
        <authorList>
            <consortium name="US DOE Joint Genome Institute (JGI-PGF)"/>
            <person name="Lucas S."/>
            <person name="Copeland A."/>
            <person name="Lapidus A."/>
            <person name="Bruce D."/>
            <person name="Goodwin L."/>
            <person name="Pitluck S."/>
            <person name="Kyrpides N."/>
            <person name="Mavromatis K."/>
            <person name="Ivanova N."/>
            <person name="Mikhailova N."/>
            <person name="Pagani I."/>
            <person name="Chertkov O."/>
            <person name="Detter J.C."/>
            <person name="Han C."/>
            <person name="Tapia R."/>
            <person name="Land M."/>
            <person name="Hauser L."/>
            <person name="Markowitz V."/>
            <person name="Cheng J.-F."/>
            <person name="Hugenholtz P."/>
            <person name="Woyke T."/>
            <person name="Wu D."/>
            <person name="Tindall B."/>
            <person name="Pomrenke H.G."/>
            <person name="Brambilla E."/>
            <person name="Klenk H.-P."/>
            <person name="Eisen J.A."/>
        </authorList>
    </citation>
    <scope>NUCLEOTIDE SEQUENCE [LARGE SCALE GENOMIC DNA]</scope>
    <source>
        <strain evidence="3">DSM 16823 / RW262 / RW262</strain>
    </source>
</reference>
<dbReference type="OrthoDB" id="8480007at2"/>
<evidence type="ECO:0008006" key="4">
    <source>
        <dbReference type="Google" id="ProtNLM"/>
    </source>
</evidence>
<dbReference type="RefSeq" id="WP_013687774.1">
    <property type="nucleotide sequence ID" value="NC_015321.1"/>
</dbReference>
<evidence type="ECO:0000313" key="3">
    <source>
        <dbReference type="Proteomes" id="UP000007463"/>
    </source>
</evidence>
<dbReference type="Proteomes" id="UP000007463">
    <property type="component" value="Chromosome"/>
</dbReference>
<protein>
    <recommendedName>
        <fullName evidence="4">Response regulatory domain-containing protein</fullName>
    </recommendedName>
</protein>
<proteinExistence type="predicted"/>
<dbReference type="HOGENOM" id="CLU_107906_0_0_10"/>
<dbReference type="Gene3D" id="3.40.50.2300">
    <property type="match status" value="1"/>
</dbReference>
<dbReference type="eggNOG" id="COG3437">
    <property type="taxonomic scope" value="Bacteria"/>
</dbReference>
<dbReference type="KEGG" id="fte:Fluta_3029"/>
<keyword evidence="3" id="KW-1185">Reference proteome</keyword>
<feature type="coiled-coil region" evidence="1">
    <location>
        <begin position="120"/>
        <end position="154"/>
    </location>
</feature>